<keyword evidence="1" id="KW-0596">Phosphopantetheine</keyword>
<dbReference type="InterPro" id="IPR042104">
    <property type="entry name" value="PKS_dehydratase_sf"/>
</dbReference>
<dbReference type="Pfam" id="PF00550">
    <property type="entry name" value="PP-binding"/>
    <property type="match status" value="2"/>
</dbReference>
<dbReference type="Pfam" id="PF16073">
    <property type="entry name" value="SAT"/>
    <property type="match status" value="1"/>
</dbReference>
<protein>
    <recommendedName>
        <fullName evidence="11">Polyketide synthase</fullName>
    </recommendedName>
</protein>
<dbReference type="Pfam" id="PF00109">
    <property type="entry name" value="ketoacyl-synt"/>
    <property type="match status" value="1"/>
</dbReference>
<evidence type="ECO:0000256" key="3">
    <source>
        <dbReference type="ARBA" id="ARBA00022679"/>
    </source>
</evidence>
<dbReference type="KEGG" id="amus:LMH87_003119"/>
<feature type="domain" description="Carrier" evidence="6">
    <location>
        <begin position="1764"/>
        <end position="1838"/>
    </location>
</feature>
<name>A0A9W8Q1B5_AKAMU</name>
<dbReference type="GeneID" id="80890278"/>
<dbReference type="SMART" id="SM00827">
    <property type="entry name" value="PKS_AT"/>
    <property type="match status" value="1"/>
</dbReference>
<evidence type="ECO:0000256" key="4">
    <source>
        <dbReference type="PROSITE-ProRule" id="PRU01363"/>
    </source>
</evidence>
<evidence type="ECO:0000256" key="2">
    <source>
        <dbReference type="ARBA" id="ARBA00022553"/>
    </source>
</evidence>
<dbReference type="InterPro" id="IPR029058">
    <property type="entry name" value="AB_hydrolase_fold"/>
</dbReference>
<dbReference type="GO" id="GO:0031177">
    <property type="term" value="F:phosphopantetheine binding"/>
    <property type="evidence" value="ECO:0007669"/>
    <property type="project" value="InterPro"/>
</dbReference>
<keyword evidence="3" id="KW-0808">Transferase</keyword>
<dbReference type="Gene3D" id="1.10.1200.10">
    <property type="entry name" value="ACP-like"/>
    <property type="match status" value="2"/>
</dbReference>
<dbReference type="CDD" id="cd00833">
    <property type="entry name" value="PKS"/>
    <property type="match status" value="1"/>
</dbReference>
<dbReference type="PROSITE" id="PS00606">
    <property type="entry name" value="KS3_1"/>
    <property type="match status" value="1"/>
</dbReference>
<dbReference type="Gene3D" id="3.40.366.10">
    <property type="entry name" value="Malonyl-Coenzyme A Acyl Carrier Protein, domain 2"/>
    <property type="match status" value="2"/>
</dbReference>
<dbReference type="InterPro" id="IPR014043">
    <property type="entry name" value="Acyl_transferase_dom"/>
</dbReference>
<dbReference type="InterPro" id="IPR020841">
    <property type="entry name" value="PKS_Beta-ketoAc_synthase_dom"/>
</dbReference>
<dbReference type="PROSITE" id="PS50075">
    <property type="entry name" value="CARRIER"/>
    <property type="match status" value="2"/>
</dbReference>
<dbReference type="InterPro" id="IPR049900">
    <property type="entry name" value="PKS_mFAS_DH"/>
</dbReference>
<evidence type="ECO:0000256" key="5">
    <source>
        <dbReference type="SAM" id="MobiDB-lite"/>
    </source>
</evidence>
<dbReference type="PANTHER" id="PTHR43775:SF37">
    <property type="entry name" value="SI:DKEY-61P9.11"/>
    <property type="match status" value="1"/>
</dbReference>
<dbReference type="Pfam" id="PF00975">
    <property type="entry name" value="Thioesterase"/>
    <property type="match status" value="1"/>
</dbReference>
<dbReference type="PROSITE" id="PS52004">
    <property type="entry name" value="KS3_2"/>
    <property type="match status" value="1"/>
</dbReference>
<dbReference type="SMART" id="SM00823">
    <property type="entry name" value="PKS_PP"/>
    <property type="match status" value="2"/>
</dbReference>
<dbReference type="InterPro" id="IPR016039">
    <property type="entry name" value="Thiolase-like"/>
</dbReference>
<accession>A0A9W8Q1B5</accession>
<dbReference type="GO" id="GO:0004315">
    <property type="term" value="F:3-oxoacyl-[acyl-carrier-protein] synthase activity"/>
    <property type="evidence" value="ECO:0007669"/>
    <property type="project" value="InterPro"/>
</dbReference>
<dbReference type="InterPro" id="IPR009081">
    <property type="entry name" value="PP-bd_ACP"/>
</dbReference>
<dbReference type="Pfam" id="PF22621">
    <property type="entry name" value="CurL-like_PKS_C"/>
    <property type="match status" value="1"/>
</dbReference>
<dbReference type="Gene3D" id="3.40.47.10">
    <property type="match status" value="1"/>
</dbReference>
<organism evidence="9 10">
    <name type="scientific">Akanthomyces muscarius</name>
    <name type="common">Entomopathogenic fungus</name>
    <name type="synonym">Lecanicillium muscarium</name>
    <dbReference type="NCBI Taxonomy" id="2231603"/>
    <lineage>
        <taxon>Eukaryota</taxon>
        <taxon>Fungi</taxon>
        <taxon>Dikarya</taxon>
        <taxon>Ascomycota</taxon>
        <taxon>Pezizomycotina</taxon>
        <taxon>Sordariomycetes</taxon>
        <taxon>Hypocreomycetidae</taxon>
        <taxon>Hypocreales</taxon>
        <taxon>Cordycipitaceae</taxon>
        <taxon>Akanthomyces</taxon>
    </lineage>
</organism>
<dbReference type="InterPro" id="IPR001031">
    <property type="entry name" value="Thioesterase"/>
</dbReference>
<dbReference type="SUPFAM" id="SSF52151">
    <property type="entry name" value="FabD/lysophospholipase-like"/>
    <property type="match status" value="1"/>
</dbReference>
<dbReference type="PANTHER" id="PTHR43775">
    <property type="entry name" value="FATTY ACID SYNTHASE"/>
    <property type="match status" value="1"/>
</dbReference>
<dbReference type="EMBL" id="JAJHUN010000011">
    <property type="protein sequence ID" value="KAJ4144229.1"/>
    <property type="molecule type" value="Genomic_DNA"/>
</dbReference>
<dbReference type="InterPro" id="IPR018201">
    <property type="entry name" value="Ketoacyl_synth_AS"/>
</dbReference>
<dbReference type="PROSITE" id="PS52019">
    <property type="entry name" value="PKS_MFAS_DH"/>
    <property type="match status" value="1"/>
</dbReference>
<dbReference type="Gene3D" id="3.40.50.1820">
    <property type="entry name" value="alpha/beta hydrolase"/>
    <property type="match status" value="1"/>
</dbReference>
<dbReference type="Gene3D" id="3.30.70.3290">
    <property type="match status" value="1"/>
</dbReference>
<dbReference type="NCBIfam" id="TIGR04532">
    <property type="entry name" value="PT_fungal_PKS"/>
    <property type="match status" value="1"/>
</dbReference>
<evidence type="ECO:0000259" key="8">
    <source>
        <dbReference type="PROSITE" id="PS52019"/>
    </source>
</evidence>
<dbReference type="GO" id="GO:0006633">
    <property type="term" value="P:fatty acid biosynthetic process"/>
    <property type="evidence" value="ECO:0007669"/>
    <property type="project" value="InterPro"/>
</dbReference>
<dbReference type="InterPro" id="IPR014031">
    <property type="entry name" value="Ketoacyl_synth_C"/>
</dbReference>
<evidence type="ECO:0000259" key="6">
    <source>
        <dbReference type="PROSITE" id="PS50075"/>
    </source>
</evidence>
<feature type="active site" description="Proton donor; for dehydratase activity" evidence="4">
    <location>
        <position position="1496"/>
    </location>
</feature>
<gene>
    <name evidence="9" type="ORF">LMH87_003119</name>
</gene>
<dbReference type="InterPro" id="IPR014030">
    <property type="entry name" value="Ketoacyl_synth_N"/>
</dbReference>
<feature type="domain" description="Carrier" evidence="6">
    <location>
        <begin position="1642"/>
        <end position="1719"/>
    </location>
</feature>
<evidence type="ECO:0008006" key="11">
    <source>
        <dbReference type="Google" id="ProtNLM"/>
    </source>
</evidence>
<evidence type="ECO:0000313" key="10">
    <source>
        <dbReference type="Proteomes" id="UP001144673"/>
    </source>
</evidence>
<dbReference type="InterPro" id="IPR049551">
    <property type="entry name" value="PKS_DH_C"/>
</dbReference>
<dbReference type="SUPFAM" id="SSF53474">
    <property type="entry name" value="alpha/beta-Hydrolases"/>
    <property type="match status" value="1"/>
</dbReference>
<reference evidence="9" key="1">
    <citation type="journal article" date="2023" name="Access Microbiol">
        <title>De-novo genome assembly for Akanthomyces muscarius, a biocontrol agent of insect agricultural pests.</title>
        <authorList>
            <person name="Erdos Z."/>
            <person name="Studholme D.J."/>
            <person name="Raymond B."/>
            <person name="Sharma M."/>
        </authorList>
    </citation>
    <scope>NUCLEOTIDE SEQUENCE</scope>
    <source>
        <strain evidence="9">Ve6</strain>
    </source>
</reference>
<dbReference type="GO" id="GO:0004312">
    <property type="term" value="F:fatty acid synthase activity"/>
    <property type="evidence" value="ECO:0007669"/>
    <property type="project" value="TreeGrafter"/>
</dbReference>
<feature type="region of interest" description="Disordered" evidence="5">
    <location>
        <begin position="1739"/>
        <end position="1762"/>
    </location>
</feature>
<dbReference type="InterPro" id="IPR032088">
    <property type="entry name" value="SAT"/>
</dbReference>
<sequence length="2150" mass="234980">MSFHVFGNWLVEKSGFTVDYVGTSVAGTLVEAYSRQATLALKEEFHRVGRQDRAILPQFTDFRDLSVQHDQSAQKHAGIENALVCATQLCKYISSYAEPANRNKHFVAFGIGGFAALAAATSDTPAAVVSNAVRATLLAFRLGTFVDQMAKNILHLDTETAGSDSWAYEFAVTKDHALPLLAGFYVENKLPATSQAYISCINPNSIEVSAHPQTLKKLVLQKIFRANPVSLPVYGLYHAASVYGFVDIRETLQFDGLNMQGTLHSPVILSTGAWPSGSKISELLISVVEECLRIPPILHAAFDMCINAALCLNEPESHVVGYGPASLTDALINSFKENTKLSVVLHGPYQTPSSSTEFYDSSSHHRKLAVVGMSGRFPDAKNHDELWELLCNGTDVHRPVPTDRFPIDTYVDTTGKTKNTSYTPYGCWIQNAGHFDTGFFNISPREAAQTDPMQRLALLTAYEALEMSGFVPNRTPSTRLDRVGTFYGQTSDDWRETNASQNIDTYYITGGIRAFGPGRINYFFGFSGPSMSIDTACSSSGTSLQVACTSLLAGDCDTAVVGGLSILSNPDLFSGLCRGQFLSKTGPCATFDNKADGYCRADGCATVIVKRLEDAIADKDNILGVILGTATNHSADARSITHPHGPTQAALFTKILSAASVDALDVDYVEMHGTGTQAGDSTEMGSVTDVFAPVTRKRPSDRPLYLGAVKSNIGHGEAASGVTSLIKSLLILQHSMIPPHIGIKPGSTINTQFPKDLLDRSVRIPFKMTPFSKQSQRPRRIFVNNFSAAGGNTGVLLEDGPSPAAQRADPRSCHIVAIAAKTKQSMIKNVNSILSWLESNREIPLAHLAYTTTARRMHYKWRMSCAVSTVDDVRSSFSAQLAADTFSVIPSIAPRVVFVFTGQGSVYSGMGRELYEDYSIFRNCIKNYEQIARAHRFPSFIALLVGSETENRYMEMSPIAVQLALCCFEMALVQLWNSWGVRPQAVIGHSLGEYAALYAAGVLSASDTIYLVGTRANLLAQRCTMHTHAMLAVQAPVASIVQALGSEEMVTCINSPSETVLGGPVYDVSVAAQKLGDLGLKCVKLRIPYAFHTDQVNPILDELEISAQSVKFCQAKVPVVSSYRGAVLENEVLDASYVREHTRKPVKFLSAILSALPSTKKDQTNIWVEIGPHSVCTPMIKATIGGAAVVEPSCRRGDSVHQVLSKTLGRLYGLGLDINWDVIHYDFSNSVKLLALPSYSFNEKDYWIPLEDRRSPTVKRDVPRITHQKPILSTTTVHKVNNETINGTTAFVATETDIWREDTKSIIIGHRCNGVPLCPSSLYADIAMTTSDYAVRLLKPSVSVGLDVSNLRVTKPLILVEDGPPQLLRCEVQADITAGFASVTMCSGEGSLRLLHATCKVVFGNRDTWKTEFEGLGPPIKARIDAMIEGPSASQSCKISRPLAYRLFSSLVDYSYQFQGMEEVFLQSQTCEATAKITFKTTPNNGNFFFNPYWIDSCCHLSGFILNGTDAAGSQDQAFISHGWNSFRFIEDLQEQGSYQAFTCMLPKTGTKQVVGDVYVFSGDRLVGIAGEVIFQPIPRRVLDTILPHPKPSPLRLSSSRHVVIPDAAKSTGASEGVRIGSMKHLSLQSTSIATSEKKAAPDSSSIVPSFMEILRMEMENDLPDWDDGTSFVELGCDSLMALNVTSRLREDLHIEVDTLDFLTYPSLGEFKAFLANLEQSKASKVNGALAECKHPQSRTRINSPVNPVNPPTELVASEPDSKESLREILHSTIAEEMAIDREELAATSDLAELGLDSLMILSILGALQDKLNRSIPTEWLTLSNSMSDIERAFGLGGPSSESDTSQPQMFAGTNGTATPVSMISDATTLDMRPVPYSFNHNTRQKATAVLLQGNTRTNTKNLFVFPDGGGSATSYRELGTFSDDWAVWGLSSPFIRAPEDYKCGIEGIASIFIEEIKRRQPIGPYSFAGWSIGGAIAYESTLQLLLENEYVQHLILIDAPCPLIMEPLPKDLPLWFAEIGLVGTATGSGKYECPQWLLSHFAASSEALYLYQPRTLPLGKCPQVLAIWCEDGVCKNESDPRPDPYPTGHAEFLLENRTDFGYNQWDALLDVSRFESTHVPGNHFTMMRGEPAKMLTTYIRNMLAKFKDN</sequence>
<dbReference type="InterPro" id="IPR020806">
    <property type="entry name" value="PKS_PP-bd"/>
</dbReference>
<dbReference type="RefSeq" id="XP_056047899.1">
    <property type="nucleotide sequence ID" value="XM_056202299.1"/>
</dbReference>
<proteinExistence type="predicted"/>
<dbReference type="GO" id="GO:0044550">
    <property type="term" value="P:secondary metabolite biosynthetic process"/>
    <property type="evidence" value="ECO:0007669"/>
    <property type="project" value="UniProtKB-ARBA"/>
</dbReference>
<dbReference type="Pfam" id="PF00698">
    <property type="entry name" value="Acyl_transf_1"/>
    <property type="match status" value="1"/>
</dbReference>
<keyword evidence="10" id="KW-1185">Reference proteome</keyword>
<dbReference type="Pfam" id="PF14765">
    <property type="entry name" value="PS-DH"/>
    <property type="match status" value="1"/>
</dbReference>
<dbReference type="InterPro" id="IPR016035">
    <property type="entry name" value="Acyl_Trfase/lysoPLipase"/>
</dbReference>
<feature type="domain" description="PKS/mFAS DH" evidence="8">
    <location>
        <begin position="1278"/>
        <end position="1584"/>
    </location>
</feature>
<dbReference type="InterPro" id="IPR030918">
    <property type="entry name" value="PT_fungal_PKS"/>
</dbReference>
<comment type="caution">
    <text evidence="9">The sequence shown here is derived from an EMBL/GenBank/DDBJ whole genome shotgun (WGS) entry which is preliminary data.</text>
</comment>
<feature type="domain" description="Ketosynthase family 3 (KS3)" evidence="7">
    <location>
        <begin position="365"/>
        <end position="799"/>
    </location>
</feature>
<feature type="active site" description="Proton acceptor; for dehydratase activity" evidence="4">
    <location>
        <position position="1310"/>
    </location>
</feature>
<dbReference type="SMART" id="SM00825">
    <property type="entry name" value="PKS_KS"/>
    <property type="match status" value="1"/>
</dbReference>
<dbReference type="Proteomes" id="UP001144673">
    <property type="component" value="Chromosome 2"/>
</dbReference>
<evidence type="ECO:0000313" key="9">
    <source>
        <dbReference type="EMBL" id="KAJ4144229.1"/>
    </source>
</evidence>
<dbReference type="InterPro" id="IPR050091">
    <property type="entry name" value="PKS_NRPS_Biosynth_Enz"/>
</dbReference>
<feature type="region of interest" description="C-terminal hotdog fold" evidence="4">
    <location>
        <begin position="1435"/>
        <end position="1584"/>
    </location>
</feature>
<evidence type="ECO:0000259" key="7">
    <source>
        <dbReference type="PROSITE" id="PS52004"/>
    </source>
</evidence>
<feature type="region of interest" description="N-terminal hotdog fold" evidence="4">
    <location>
        <begin position="1278"/>
        <end position="1408"/>
    </location>
</feature>
<keyword evidence="2" id="KW-0597">Phosphoprotein</keyword>
<dbReference type="SUPFAM" id="SSF53901">
    <property type="entry name" value="Thiolase-like"/>
    <property type="match status" value="1"/>
</dbReference>
<dbReference type="InterPro" id="IPR001227">
    <property type="entry name" value="Ac_transferase_dom_sf"/>
</dbReference>
<dbReference type="SUPFAM" id="SSF47336">
    <property type="entry name" value="ACP-like"/>
    <property type="match status" value="2"/>
</dbReference>
<evidence type="ECO:0000256" key="1">
    <source>
        <dbReference type="ARBA" id="ARBA00022450"/>
    </source>
</evidence>
<dbReference type="InterPro" id="IPR036736">
    <property type="entry name" value="ACP-like_sf"/>
</dbReference>
<dbReference type="Gene3D" id="3.10.129.110">
    <property type="entry name" value="Polyketide synthase dehydratase"/>
    <property type="match status" value="1"/>
</dbReference>
<dbReference type="Pfam" id="PF02801">
    <property type="entry name" value="Ketoacyl-synt_C"/>
    <property type="match status" value="1"/>
</dbReference>